<evidence type="ECO:0000313" key="2">
    <source>
        <dbReference type="Proteomes" id="UP000095767"/>
    </source>
</evidence>
<reference evidence="1 2" key="1">
    <citation type="submission" date="2016-09" db="EMBL/GenBank/DDBJ databases">
        <title>The draft genome of Dichanthelium oligosanthes: A C3 panicoid grass species.</title>
        <authorList>
            <person name="Studer A.J."/>
            <person name="Schnable J.C."/>
            <person name="Brutnell T.P."/>
        </authorList>
    </citation>
    <scope>NUCLEOTIDE SEQUENCE [LARGE SCALE GENOMIC DNA]</scope>
    <source>
        <strain evidence="2">cv. Kellogg 1175</strain>
        <tissue evidence="1">Leaf</tissue>
    </source>
</reference>
<dbReference type="InterPro" id="IPR050747">
    <property type="entry name" value="Mitochondrial_chaperone_BCS1"/>
</dbReference>
<gene>
    <name evidence="1" type="ORF">BAE44_0015386</name>
</gene>
<name>A0A1E5VEM0_9POAL</name>
<dbReference type="Proteomes" id="UP000095767">
    <property type="component" value="Unassembled WGS sequence"/>
</dbReference>
<accession>A0A1E5VEM0</accession>
<protein>
    <recommendedName>
        <fullName evidence="3">AAA-type ATPase N-terminal domain-containing protein</fullName>
    </recommendedName>
</protein>
<evidence type="ECO:0008006" key="3">
    <source>
        <dbReference type="Google" id="ProtNLM"/>
    </source>
</evidence>
<dbReference type="AlphaFoldDB" id="A0A1E5VEM0"/>
<keyword evidence="2" id="KW-1185">Reference proteome</keyword>
<dbReference type="EMBL" id="LWDX02042064">
    <property type="protein sequence ID" value="OEL23593.1"/>
    <property type="molecule type" value="Genomic_DNA"/>
</dbReference>
<comment type="caution">
    <text evidence="1">The sequence shown here is derived from an EMBL/GenBank/DDBJ whole genome shotgun (WGS) entry which is preliminary data.</text>
</comment>
<dbReference type="OrthoDB" id="1726621at2759"/>
<sequence length="198" mass="22130">MPPRPRTTTRDPAAPASPGVVERFAGVWSALAGAMLVWSMLRPYLPRQLLDRLAGHAFLRRHARRLVGLLNPYLTATVAEYDGERMKRADAVGDGEEVADEFRGVPAAQHHHHGHRWFGGGGDAPEDAGRMFRIVFHQRHRDLVVDSYLPHICREGRAIMDGNRRRKLYTNGERWVVLGYSDPLAQAVKGSSCFASVD</sequence>
<dbReference type="PANTHER" id="PTHR23070">
    <property type="entry name" value="BCS1 AAA-TYPE ATPASE"/>
    <property type="match status" value="1"/>
</dbReference>
<dbReference type="STRING" id="888268.A0A1E5VEM0"/>
<organism evidence="1 2">
    <name type="scientific">Dichanthelium oligosanthes</name>
    <dbReference type="NCBI Taxonomy" id="888268"/>
    <lineage>
        <taxon>Eukaryota</taxon>
        <taxon>Viridiplantae</taxon>
        <taxon>Streptophyta</taxon>
        <taxon>Embryophyta</taxon>
        <taxon>Tracheophyta</taxon>
        <taxon>Spermatophyta</taxon>
        <taxon>Magnoliopsida</taxon>
        <taxon>Liliopsida</taxon>
        <taxon>Poales</taxon>
        <taxon>Poaceae</taxon>
        <taxon>PACMAD clade</taxon>
        <taxon>Panicoideae</taxon>
        <taxon>Panicodae</taxon>
        <taxon>Paniceae</taxon>
        <taxon>Dichantheliinae</taxon>
        <taxon>Dichanthelium</taxon>
    </lineage>
</organism>
<proteinExistence type="predicted"/>
<evidence type="ECO:0000313" key="1">
    <source>
        <dbReference type="EMBL" id="OEL23593.1"/>
    </source>
</evidence>